<proteinExistence type="predicted"/>
<feature type="non-terminal residue" evidence="2">
    <location>
        <position position="111"/>
    </location>
</feature>
<feature type="domain" description="Major tropism determinant N-terminal" evidence="1">
    <location>
        <begin position="5"/>
        <end position="29"/>
    </location>
</feature>
<name>A0A382NE11_9ZZZZ</name>
<evidence type="ECO:0000313" key="2">
    <source>
        <dbReference type="EMBL" id="SVC58950.1"/>
    </source>
</evidence>
<accession>A0A382NE11</accession>
<dbReference type="EMBL" id="UINC01099576">
    <property type="protein sequence ID" value="SVC58950.1"/>
    <property type="molecule type" value="Genomic_DNA"/>
</dbReference>
<reference evidence="2" key="1">
    <citation type="submission" date="2018-05" db="EMBL/GenBank/DDBJ databases">
        <authorList>
            <person name="Lanie J.A."/>
            <person name="Ng W.-L."/>
            <person name="Kazmierczak K.M."/>
            <person name="Andrzejewski T.M."/>
            <person name="Davidsen T.M."/>
            <person name="Wayne K.J."/>
            <person name="Tettelin H."/>
            <person name="Glass J.I."/>
            <person name="Rusch D."/>
            <person name="Podicherti R."/>
            <person name="Tsui H.-C.T."/>
            <person name="Winkler M.E."/>
        </authorList>
    </citation>
    <scope>NUCLEOTIDE SEQUENCE</scope>
</reference>
<dbReference type="Pfam" id="PF18454">
    <property type="entry name" value="Mtd_N"/>
    <property type="match status" value="1"/>
</dbReference>
<dbReference type="InterPro" id="IPR041352">
    <property type="entry name" value="Mtd_N"/>
</dbReference>
<sequence>MAQIIKHRRGTLANLSGVNLNNGEIGVVTSSVANIGDAALKSALVVGHTDGTNRLPVSRLSYGTAVPNLGGITGGANFNDLIHYDSDNYKLYRLNSGGNTDLDLTGAIAGR</sequence>
<evidence type="ECO:0000259" key="1">
    <source>
        <dbReference type="Pfam" id="PF18454"/>
    </source>
</evidence>
<organism evidence="2">
    <name type="scientific">marine metagenome</name>
    <dbReference type="NCBI Taxonomy" id="408172"/>
    <lineage>
        <taxon>unclassified sequences</taxon>
        <taxon>metagenomes</taxon>
        <taxon>ecological metagenomes</taxon>
    </lineage>
</organism>
<gene>
    <name evidence="2" type="ORF">METZ01_LOCUS311804</name>
</gene>
<dbReference type="AlphaFoldDB" id="A0A382NE11"/>
<protein>
    <recommendedName>
        <fullName evidence="1">Major tropism determinant N-terminal domain-containing protein</fullName>
    </recommendedName>
</protein>